<evidence type="ECO:0000256" key="4">
    <source>
        <dbReference type="SAM" id="SignalP"/>
    </source>
</evidence>
<organism evidence="6 7">
    <name type="scientific">Nocardiopsis ansamitocini</name>
    <dbReference type="NCBI Taxonomy" id="1670832"/>
    <lineage>
        <taxon>Bacteria</taxon>
        <taxon>Bacillati</taxon>
        <taxon>Actinomycetota</taxon>
        <taxon>Actinomycetes</taxon>
        <taxon>Streptosporangiales</taxon>
        <taxon>Nocardiopsidaceae</taxon>
        <taxon>Nocardiopsis</taxon>
    </lineage>
</organism>
<gene>
    <name evidence="6" type="ORF">Nans01_48880</name>
</gene>
<keyword evidence="1 4" id="KW-0732">Signal</keyword>
<evidence type="ECO:0000313" key="7">
    <source>
        <dbReference type="Proteomes" id="UP001165092"/>
    </source>
</evidence>
<dbReference type="AlphaFoldDB" id="A0A9W6ULB3"/>
<feature type="domain" description="LamG-like jellyroll fold" evidence="5">
    <location>
        <begin position="1019"/>
        <end position="1161"/>
    </location>
</feature>
<feature type="chain" id="PRO_5040839807" description="LamG-like jellyroll fold domain-containing protein" evidence="4">
    <location>
        <begin position="28"/>
        <end position="1177"/>
    </location>
</feature>
<dbReference type="Proteomes" id="UP001165092">
    <property type="component" value="Unassembled WGS sequence"/>
</dbReference>
<sequence length="1177" mass="125236">MRVVRFSAALMASALVGGLLCASPATAEEARSSDEREALAEAADTGERVEVETLRAERREVYANADGTFTAIEHTQPVRVLRAGAWVDTDATLVEHADGTIGPKASTVGLSLSTGGSGPLARLSRAGKVLALDWPGELPEPRIGGTRAVYEAVLPGVDLILRADVDGVSHVLVVESAEAAQHPDLALIRLAIDASGVEVRERPEGGLEAVDTGAGGAVFEAPVPLMWDSGAVEQSEQDAGATTAQRAVVEAEDPDLVEGPSESSKLAEVGVEVAGDDLVLTPDADLLGAQDTVYPVYIDPVWKTATRSSWAMVSSGYPSQKFWKFAGKKDEGTGRCPQLSGDPYYCNGVGTKRVLYGLPTSAYHGKQILSAEFAVTLRHTYNTTAKPVRLYRTGAITSSTTWNNQPAWSSLLDTKSPKNTAGSCTTTNQNARFNATAAVTQAAAGKWATTTFGLRADSESDYTQWKRFCDNAQLEVRYNTAPTLPKQSDLQLSPGGACVYGASRPYVDEPPRISAYLRDPDHSSANVEQVRAQFRVFWNNAAGVEQRREFTTSYKAANSRFYYQIPADIPQNVVIGWIVRAHDGHSWSGWSWDGDQTRCQFVYDATSPAEPVIRSTAYPDDDKWHDGVGSYGNFTISSPSTDVVAYRYGVNTHPSTANTLTPTRAGASVALEFVPEYEGPHSLYVEAVDAAGRVSTRANYMFLVSAGRPAAPHWPLNEASGSSTAADTGAGEWYSPTPAPAGPGVSFGTAGPGGPGSPAALFDGTEDAYLNPDRAYLGLPESSFSLAGWVRLDATNRDQTVLSQDSGEDVDFVLGYAKSHDGWQITFPDYRSSGRFTVAAPGSAVQGVWTHLAVVNDDRRRHATLYVNGRKAAEASFRPGQGGNGGHSAIQSPDGSVAPMALWSEGRIGRTFVDAETFGDHLHGALSDLRAFDRLITADEVHTLYSLPTERVAYWPLNEVEDGTSPEANEGQPLALSGGAEIFQGDDFGEPALIGSGHLVLDGTDGHAFVPAAPTATDGSFTLSVRARLASAAPEQPMTVLSQAGQNQNQLELGYSPDLGRWELALTDSDGATAETTTIGYDTTQPSSEYSGDHLAVVYDAFAREIRFYVNAQLAGNTAVAHTSWAATGPLSLGRALSSGDWSQYFSGAVDDVRVYAGAADITTIGLLSLIEEQPDL</sequence>
<feature type="compositionally biased region" description="Low complexity" evidence="3">
    <location>
        <begin position="719"/>
        <end position="731"/>
    </location>
</feature>
<dbReference type="EMBL" id="BSQG01000021">
    <property type="protein sequence ID" value="GLU50537.1"/>
    <property type="molecule type" value="Genomic_DNA"/>
</dbReference>
<feature type="signal peptide" evidence="4">
    <location>
        <begin position="1"/>
        <end position="27"/>
    </location>
</feature>
<evidence type="ECO:0000256" key="2">
    <source>
        <dbReference type="ARBA" id="ARBA00023157"/>
    </source>
</evidence>
<name>A0A9W6ULB3_9ACTN</name>
<evidence type="ECO:0000256" key="1">
    <source>
        <dbReference type="ARBA" id="ARBA00022729"/>
    </source>
</evidence>
<dbReference type="RefSeq" id="WP_285762080.1">
    <property type="nucleotide sequence ID" value="NZ_BSQG01000021.1"/>
</dbReference>
<accession>A0A9W6ULB3</accession>
<dbReference type="SMART" id="SM00560">
    <property type="entry name" value="LamGL"/>
    <property type="match status" value="2"/>
</dbReference>
<keyword evidence="7" id="KW-1185">Reference proteome</keyword>
<dbReference type="SUPFAM" id="SSF49899">
    <property type="entry name" value="Concanavalin A-like lectins/glucanases"/>
    <property type="match status" value="2"/>
</dbReference>
<dbReference type="Gene3D" id="2.60.120.200">
    <property type="match status" value="2"/>
</dbReference>
<evidence type="ECO:0000256" key="3">
    <source>
        <dbReference type="SAM" id="MobiDB-lite"/>
    </source>
</evidence>
<protein>
    <recommendedName>
        <fullName evidence="5">LamG-like jellyroll fold domain-containing protein</fullName>
    </recommendedName>
</protein>
<evidence type="ECO:0000313" key="6">
    <source>
        <dbReference type="EMBL" id="GLU50537.1"/>
    </source>
</evidence>
<reference evidence="6" key="1">
    <citation type="submission" date="2023-02" db="EMBL/GenBank/DDBJ databases">
        <title>Nocardiopsis ansamitocini NBRC 112285.</title>
        <authorList>
            <person name="Ichikawa N."/>
            <person name="Sato H."/>
            <person name="Tonouchi N."/>
        </authorList>
    </citation>
    <scope>NUCLEOTIDE SEQUENCE</scope>
    <source>
        <strain evidence="6">NBRC 112285</strain>
    </source>
</reference>
<feature type="domain" description="LamG-like jellyroll fold" evidence="5">
    <location>
        <begin position="782"/>
        <end position="939"/>
    </location>
</feature>
<feature type="region of interest" description="Disordered" evidence="3">
    <location>
        <begin position="717"/>
        <end position="760"/>
    </location>
</feature>
<comment type="caution">
    <text evidence="6">The sequence shown here is derived from an EMBL/GenBank/DDBJ whole genome shotgun (WGS) entry which is preliminary data.</text>
</comment>
<dbReference type="NCBIfam" id="NF033679">
    <property type="entry name" value="DNRLRE_dom"/>
    <property type="match status" value="1"/>
</dbReference>
<dbReference type="Pfam" id="PF13385">
    <property type="entry name" value="Laminin_G_3"/>
    <property type="match status" value="2"/>
</dbReference>
<proteinExistence type="predicted"/>
<dbReference type="InterPro" id="IPR006558">
    <property type="entry name" value="LamG-like"/>
</dbReference>
<evidence type="ECO:0000259" key="5">
    <source>
        <dbReference type="SMART" id="SM00560"/>
    </source>
</evidence>
<dbReference type="InterPro" id="IPR013320">
    <property type="entry name" value="ConA-like_dom_sf"/>
</dbReference>
<keyword evidence="2" id="KW-1015">Disulfide bond</keyword>